<dbReference type="PANTHER" id="PTHR38695">
    <property type="entry name" value="AMINO ACID PERMEASE_ SLC12A DOMAIN-CONTAINING PROTEIN"/>
    <property type="match status" value="1"/>
</dbReference>
<evidence type="ECO:0000259" key="2">
    <source>
        <dbReference type="Pfam" id="PF17648"/>
    </source>
</evidence>
<gene>
    <name evidence="3" type="ORF">SAMN04244553_1309</name>
</gene>
<evidence type="ECO:0000313" key="3">
    <source>
        <dbReference type="EMBL" id="SNY78498.1"/>
    </source>
</evidence>
<dbReference type="Proteomes" id="UP000219565">
    <property type="component" value="Unassembled WGS sequence"/>
</dbReference>
<organism evidence="3 4">
    <name type="scientific">Nocardia amikacinitolerans</name>
    <dbReference type="NCBI Taxonomy" id="756689"/>
    <lineage>
        <taxon>Bacteria</taxon>
        <taxon>Bacillati</taxon>
        <taxon>Actinomycetota</taxon>
        <taxon>Actinomycetes</taxon>
        <taxon>Mycobacteriales</taxon>
        <taxon>Nocardiaceae</taxon>
        <taxon>Nocardia</taxon>
    </lineage>
</organism>
<feature type="compositionally biased region" description="Basic and acidic residues" evidence="1">
    <location>
        <begin position="8"/>
        <end position="27"/>
    </location>
</feature>
<keyword evidence="4" id="KW-1185">Reference proteome</keyword>
<name>A0A285L0Q1_9NOCA</name>
<accession>A0A285L0Q1</accession>
<feature type="region of interest" description="Disordered" evidence="1">
    <location>
        <begin position="1"/>
        <end position="35"/>
    </location>
</feature>
<dbReference type="RefSeq" id="WP_097244047.1">
    <property type="nucleotide sequence ID" value="NZ_JAMTCV010000011.1"/>
</dbReference>
<dbReference type="AlphaFoldDB" id="A0A285L0Q1"/>
<reference evidence="3 4" key="1">
    <citation type="submission" date="2017-09" db="EMBL/GenBank/DDBJ databases">
        <authorList>
            <person name="Ehlers B."/>
            <person name="Leendertz F.H."/>
        </authorList>
    </citation>
    <scope>NUCLEOTIDE SEQUENCE [LARGE SCALE GENOMIC DNA]</scope>
    <source>
        <strain evidence="3 4">DSM 45537</strain>
    </source>
</reference>
<dbReference type="EMBL" id="OBEG01000001">
    <property type="protein sequence ID" value="SNY78498.1"/>
    <property type="molecule type" value="Genomic_DNA"/>
</dbReference>
<feature type="domain" description="Luciferase" evidence="2">
    <location>
        <begin position="85"/>
        <end position="154"/>
    </location>
</feature>
<proteinExistence type="predicted"/>
<evidence type="ECO:0000256" key="1">
    <source>
        <dbReference type="SAM" id="MobiDB-lite"/>
    </source>
</evidence>
<dbReference type="OrthoDB" id="822427at2"/>
<dbReference type="Pfam" id="PF17648">
    <property type="entry name" value="Luciferase"/>
    <property type="match status" value="1"/>
</dbReference>
<sequence length="164" mass="18176">MTTTTVDGRLDLPRRSGDRPRTREHNPHQQLSQIAPPDLQEELWSRMTTLDGVLLGRSGVSLPDTRALHLRPTLATGPGEAYLAGTEFAHLHGHGDGSLHMCLPNDVVAQTVQQGWAELHPMARQGFLPGTLVMVYGPRDHEELDIIWRLVRISHRFARGSATA</sequence>
<dbReference type="InterPro" id="IPR048273">
    <property type="entry name" value="Luciferase"/>
</dbReference>
<dbReference type="PANTHER" id="PTHR38695:SF1">
    <property type="entry name" value="AMINO ACID PERMEASE_ SLC12A DOMAIN-CONTAINING PROTEIN"/>
    <property type="match status" value="1"/>
</dbReference>
<protein>
    <recommendedName>
        <fullName evidence="2">Luciferase domain-containing protein</fullName>
    </recommendedName>
</protein>
<dbReference type="InterPro" id="IPR040841">
    <property type="entry name" value="Luciferase_dom"/>
</dbReference>
<evidence type="ECO:0000313" key="4">
    <source>
        <dbReference type="Proteomes" id="UP000219565"/>
    </source>
</evidence>